<dbReference type="GO" id="GO:0034976">
    <property type="term" value="P:response to endoplasmic reticulum stress"/>
    <property type="evidence" value="ECO:0007669"/>
    <property type="project" value="TreeGrafter"/>
</dbReference>
<dbReference type="Pfam" id="PF00085">
    <property type="entry name" value="Thioredoxin"/>
    <property type="match status" value="1"/>
</dbReference>
<evidence type="ECO:0000256" key="6">
    <source>
        <dbReference type="ARBA" id="ARBA00023235"/>
    </source>
</evidence>
<keyword evidence="5" id="KW-0256">Endoplasmic reticulum</keyword>
<comment type="catalytic activity">
    <reaction evidence="1">
        <text>Catalyzes the rearrangement of -S-S- bonds in proteins.</text>
        <dbReference type="EC" id="5.3.4.1"/>
    </reaction>
</comment>
<keyword evidence="7" id="KW-0676">Redox-active center</keyword>
<keyword evidence="6" id="KW-0413">Isomerase</keyword>
<feature type="domain" description="Thioredoxin" evidence="8">
    <location>
        <begin position="80"/>
        <end position="125"/>
    </location>
</feature>
<keyword evidence="10" id="KW-1185">Reference proteome</keyword>
<dbReference type="GO" id="GO:0005788">
    <property type="term" value="C:endoplasmic reticulum lumen"/>
    <property type="evidence" value="ECO:0007669"/>
    <property type="project" value="UniProtKB-SubCell"/>
</dbReference>
<dbReference type="EMBL" id="HG001934">
    <property type="protein sequence ID" value="CDF38479.1"/>
    <property type="molecule type" value="Genomic_DNA"/>
</dbReference>
<comment type="subcellular location">
    <subcellularLocation>
        <location evidence="2">Endoplasmic reticulum lumen</location>
    </subcellularLocation>
</comment>
<dbReference type="Gramene" id="CDF38479">
    <property type="protein sequence ID" value="CDF38479"/>
    <property type="gene ID" value="CHC_T00009443001"/>
</dbReference>
<dbReference type="InterPro" id="IPR013766">
    <property type="entry name" value="Thioredoxin_domain"/>
</dbReference>
<organism evidence="9 10">
    <name type="scientific">Chondrus crispus</name>
    <name type="common">Carrageen Irish moss</name>
    <name type="synonym">Polymorpha crispa</name>
    <dbReference type="NCBI Taxonomy" id="2769"/>
    <lineage>
        <taxon>Eukaryota</taxon>
        <taxon>Rhodophyta</taxon>
        <taxon>Florideophyceae</taxon>
        <taxon>Rhodymeniophycidae</taxon>
        <taxon>Gigartinales</taxon>
        <taxon>Gigartinaceae</taxon>
        <taxon>Chondrus</taxon>
    </lineage>
</organism>
<accession>R7QKA8</accession>
<comment type="similarity">
    <text evidence="3">Belongs to the protein disulfide isomerase family.</text>
</comment>
<dbReference type="GO" id="GO:0006457">
    <property type="term" value="P:protein folding"/>
    <property type="evidence" value="ECO:0007669"/>
    <property type="project" value="TreeGrafter"/>
</dbReference>
<dbReference type="EC" id="5.3.4.1" evidence="4"/>
<evidence type="ECO:0000313" key="9">
    <source>
        <dbReference type="EMBL" id="CDF38479.1"/>
    </source>
</evidence>
<dbReference type="Gene3D" id="3.40.30.10">
    <property type="entry name" value="Glutaredoxin"/>
    <property type="match status" value="1"/>
</dbReference>
<sequence>MESKEFALPEWEFRQFASFCDDCRDLEVLHDDSESELALEDTCTYEHGNCKLRFKRDRSDAILLAVSFVASLAAADESDVVTLTSKNLDEVVAKEKLFFVNFFAPWFGHCQSMTEEVKKTATELKS</sequence>
<dbReference type="PANTHER" id="PTHR18929:SF132">
    <property type="entry name" value="PROTEIN DISULFIDE-ISOMERASE A3"/>
    <property type="match status" value="1"/>
</dbReference>
<dbReference type="STRING" id="2769.R7QKA8"/>
<dbReference type="GeneID" id="17326090"/>
<evidence type="ECO:0000256" key="7">
    <source>
        <dbReference type="ARBA" id="ARBA00023284"/>
    </source>
</evidence>
<dbReference type="GO" id="GO:0003756">
    <property type="term" value="F:protein disulfide isomerase activity"/>
    <property type="evidence" value="ECO:0007669"/>
    <property type="project" value="UniProtKB-EC"/>
</dbReference>
<dbReference type="InterPro" id="IPR036249">
    <property type="entry name" value="Thioredoxin-like_sf"/>
</dbReference>
<dbReference type="OrthoDB" id="74910at2759"/>
<evidence type="ECO:0000256" key="5">
    <source>
        <dbReference type="ARBA" id="ARBA00022824"/>
    </source>
</evidence>
<proteinExistence type="inferred from homology"/>
<dbReference type="Proteomes" id="UP000012073">
    <property type="component" value="Unassembled WGS sequence"/>
</dbReference>
<evidence type="ECO:0000256" key="3">
    <source>
        <dbReference type="ARBA" id="ARBA00006347"/>
    </source>
</evidence>
<dbReference type="AlphaFoldDB" id="R7QKA8"/>
<evidence type="ECO:0000256" key="1">
    <source>
        <dbReference type="ARBA" id="ARBA00001182"/>
    </source>
</evidence>
<dbReference type="RefSeq" id="XP_005718372.1">
    <property type="nucleotide sequence ID" value="XM_005718315.1"/>
</dbReference>
<reference evidence="10" key="1">
    <citation type="journal article" date="2013" name="Proc. Natl. Acad. Sci. U.S.A.">
        <title>Genome structure and metabolic features in the red seaweed Chondrus crispus shed light on evolution of the Archaeplastida.</title>
        <authorList>
            <person name="Collen J."/>
            <person name="Porcel B."/>
            <person name="Carre W."/>
            <person name="Ball S.G."/>
            <person name="Chaparro C."/>
            <person name="Tonon T."/>
            <person name="Barbeyron T."/>
            <person name="Michel G."/>
            <person name="Noel B."/>
            <person name="Valentin K."/>
            <person name="Elias M."/>
            <person name="Artiguenave F."/>
            <person name="Arun A."/>
            <person name="Aury J.M."/>
            <person name="Barbosa-Neto J.F."/>
            <person name="Bothwell J.H."/>
            <person name="Bouget F.Y."/>
            <person name="Brillet L."/>
            <person name="Cabello-Hurtado F."/>
            <person name="Capella-Gutierrez S."/>
            <person name="Charrier B."/>
            <person name="Cladiere L."/>
            <person name="Cock J.M."/>
            <person name="Coelho S.M."/>
            <person name="Colleoni C."/>
            <person name="Czjzek M."/>
            <person name="Da Silva C."/>
            <person name="Delage L."/>
            <person name="Denoeud F."/>
            <person name="Deschamps P."/>
            <person name="Dittami S.M."/>
            <person name="Gabaldon T."/>
            <person name="Gachon C.M."/>
            <person name="Groisillier A."/>
            <person name="Herve C."/>
            <person name="Jabbari K."/>
            <person name="Katinka M."/>
            <person name="Kloareg B."/>
            <person name="Kowalczyk N."/>
            <person name="Labadie K."/>
            <person name="Leblanc C."/>
            <person name="Lopez P.J."/>
            <person name="McLachlan D.H."/>
            <person name="Meslet-Cladiere L."/>
            <person name="Moustafa A."/>
            <person name="Nehr Z."/>
            <person name="Nyvall Collen P."/>
            <person name="Panaud O."/>
            <person name="Partensky F."/>
            <person name="Poulain J."/>
            <person name="Rensing S.A."/>
            <person name="Rousvoal S."/>
            <person name="Samson G."/>
            <person name="Symeonidi A."/>
            <person name="Weissenbach J."/>
            <person name="Zambounis A."/>
            <person name="Wincker P."/>
            <person name="Boyen C."/>
        </authorList>
    </citation>
    <scope>NUCLEOTIDE SEQUENCE [LARGE SCALE GENOMIC DNA]</scope>
    <source>
        <strain evidence="10">cv. Stackhouse</strain>
    </source>
</reference>
<dbReference type="PANTHER" id="PTHR18929">
    <property type="entry name" value="PROTEIN DISULFIDE ISOMERASE"/>
    <property type="match status" value="1"/>
</dbReference>
<evidence type="ECO:0000313" key="10">
    <source>
        <dbReference type="Proteomes" id="UP000012073"/>
    </source>
</evidence>
<evidence type="ECO:0000256" key="4">
    <source>
        <dbReference type="ARBA" id="ARBA00012723"/>
    </source>
</evidence>
<evidence type="ECO:0000259" key="8">
    <source>
        <dbReference type="Pfam" id="PF00085"/>
    </source>
</evidence>
<dbReference type="KEGG" id="ccp:CHC_T00009443001"/>
<dbReference type="SUPFAM" id="SSF52833">
    <property type="entry name" value="Thioredoxin-like"/>
    <property type="match status" value="1"/>
</dbReference>
<gene>
    <name evidence="9" type="ORF">CHC_T00009443001</name>
</gene>
<name>R7QKA8_CHOCR</name>
<evidence type="ECO:0000256" key="2">
    <source>
        <dbReference type="ARBA" id="ARBA00004319"/>
    </source>
</evidence>
<protein>
    <recommendedName>
        <fullName evidence="4">protein disulfide-isomerase</fullName>
        <ecNumber evidence="4">5.3.4.1</ecNumber>
    </recommendedName>
</protein>